<feature type="binding site" evidence="9">
    <location>
        <position position="138"/>
    </location>
    <ligand>
        <name>Mg(2+)</name>
        <dbReference type="ChEBI" id="CHEBI:18420"/>
        <label>1</label>
    </ligand>
</feature>
<keyword evidence="9" id="KW-0479">Metal-binding</keyword>
<dbReference type="InterPro" id="IPR015797">
    <property type="entry name" value="NUDIX_hydrolase-like_dom_sf"/>
</dbReference>
<dbReference type="OrthoDB" id="1523642at2"/>
<comment type="catalytic activity">
    <reaction evidence="1">
        <text>GDP-alpha-D-mannose + H2O = alpha-D-mannose 1-phosphate + GMP + 2 H(+)</text>
        <dbReference type="Rhea" id="RHEA:27978"/>
        <dbReference type="ChEBI" id="CHEBI:15377"/>
        <dbReference type="ChEBI" id="CHEBI:15378"/>
        <dbReference type="ChEBI" id="CHEBI:57527"/>
        <dbReference type="ChEBI" id="CHEBI:58115"/>
        <dbReference type="ChEBI" id="CHEBI:58409"/>
    </reaction>
</comment>
<dbReference type="SUPFAM" id="SSF55811">
    <property type="entry name" value="Nudix"/>
    <property type="match status" value="1"/>
</dbReference>
<evidence type="ECO:0000256" key="1">
    <source>
        <dbReference type="ARBA" id="ARBA00000847"/>
    </source>
</evidence>
<dbReference type="PANTHER" id="PTHR11839:SF18">
    <property type="entry name" value="NUDIX HYDROLASE DOMAIN-CONTAINING PROTEIN"/>
    <property type="match status" value="1"/>
</dbReference>
<comment type="subunit">
    <text evidence="4">Homodimer.</text>
</comment>
<protein>
    <recommendedName>
        <fullName evidence="5">GDP-mannose pyrophosphatase</fullName>
    </recommendedName>
    <alternativeName>
        <fullName evidence="7">GDP-mannose hydrolase</fullName>
    </alternativeName>
    <alternativeName>
        <fullName evidence="8">GDPMK</fullName>
    </alternativeName>
</protein>
<evidence type="ECO:0000256" key="6">
    <source>
        <dbReference type="ARBA" id="ARBA00022801"/>
    </source>
</evidence>
<proteinExistence type="inferred from homology"/>
<dbReference type="PROSITE" id="PS51462">
    <property type="entry name" value="NUDIX"/>
    <property type="match status" value="1"/>
</dbReference>
<evidence type="ECO:0000313" key="13">
    <source>
        <dbReference type="EMBL" id="SMB98792.1"/>
    </source>
</evidence>
<gene>
    <name evidence="13" type="ORF">SAMN00120144_1791</name>
</gene>
<dbReference type="PANTHER" id="PTHR11839">
    <property type="entry name" value="UDP/ADP-SUGAR PYROPHOSPHATASE"/>
    <property type="match status" value="1"/>
</dbReference>
<dbReference type="GO" id="GO:0005829">
    <property type="term" value="C:cytosol"/>
    <property type="evidence" value="ECO:0007669"/>
    <property type="project" value="TreeGrafter"/>
</dbReference>
<organism evidence="13 14">
    <name type="scientific">Hymenobacter roseosalivarius DSM 11622</name>
    <dbReference type="NCBI Taxonomy" id="645990"/>
    <lineage>
        <taxon>Bacteria</taxon>
        <taxon>Pseudomonadati</taxon>
        <taxon>Bacteroidota</taxon>
        <taxon>Cytophagia</taxon>
        <taxon>Cytophagales</taxon>
        <taxon>Hymenobacteraceae</taxon>
        <taxon>Hymenobacter</taxon>
    </lineage>
</organism>
<dbReference type="GO" id="GO:0019144">
    <property type="term" value="F:ADP-sugar diphosphatase activity"/>
    <property type="evidence" value="ECO:0007669"/>
    <property type="project" value="TreeGrafter"/>
</dbReference>
<comment type="cofactor">
    <cofactor evidence="2 9">
        <name>Mg(2+)</name>
        <dbReference type="ChEBI" id="CHEBI:18420"/>
    </cofactor>
</comment>
<comment type="similarity">
    <text evidence="3">Belongs to the Nudix hydrolase family. NudK subfamily.</text>
</comment>
<dbReference type="RefSeq" id="WP_084446998.1">
    <property type="nucleotide sequence ID" value="NZ_FWWW01000087.1"/>
</dbReference>
<evidence type="ECO:0000256" key="3">
    <source>
        <dbReference type="ARBA" id="ARBA00007275"/>
    </source>
</evidence>
<dbReference type="GO" id="GO:0046872">
    <property type="term" value="F:metal ion binding"/>
    <property type="evidence" value="ECO:0007669"/>
    <property type="project" value="UniProtKB-KW"/>
</dbReference>
<dbReference type="InterPro" id="IPR004385">
    <property type="entry name" value="NDP_pyrophosphatase"/>
</dbReference>
<dbReference type="Gene3D" id="3.90.79.10">
    <property type="entry name" value="Nucleoside Triphosphate Pyrophosphohydrolase"/>
    <property type="match status" value="1"/>
</dbReference>
<feature type="region of interest" description="Disordered" evidence="11">
    <location>
        <begin position="173"/>
        <end position="193"/>
    </location>
</feature>
<dbReference type="AlphaFoldDB" id="A0A1W1VZI4"/>
<name>A0A1W1VZI4_9BACT</name>
<feature type="binding site" evidence="9">
    <location>
        <position position="87"/>
    </location>
    <ligand>
        <name>Mg(2+)</name>
        <dbReference type="ChEBI" id="CHEBI:18420"/>
        <label>1</label>
    </ligand>
</feature>
<evidence type="ECO:0000256" key="10">
    <source>
        <dbReference type="PIRSR" id="PIRSR604385-3"/>
    </source>
</evidence>
<evidence type="ECO:0000256" key="2">
    <source>
        <dbReference type="ARBA" id="ARBA00001946"/>
    </source>
</evidence>
<dbReference type="InterPro" id="IPR000086">
    <property type="entry name" value="NUDIX_hydrolase_dom"/>
</dbReference>
<feature type="compositionally biased region" description="Polar residues" evidence="11">
    <location>
        <begin position="184"/>
        <end position="193"/>
    </location>
</feature>
<dbReference type="NCBIfam" id="TIGR00052">
    <property type="entry name" value="nudix-type nucleoside diphosphatase, YffH/AdpP family"/>
    <property type="match status" value="1"/>
</dbReference>
<feature type="short sequence motif" description="Nudix box" evidence="10">
    <location>
        <begin position="71"/>
        <end position="94"/>
    </location>
</feature>
<evidence type="ECO:0000256" key="9">
    <source>
        <dbReference type="PIRSR" id="PIRSR604385-2"/>
    </source>
</evidence>
<accession>A0A1W1VZI4</accession>
<keyword evidence="14" id="KW-1185">Reference proteome</keyword>
<evidence type="ECO:0000259" key="12">
    <source>
        <dbReference type="PROSITE" id="PS51462"/>
    </source>
</evidence>
<evidence type="ECO:0000313" key="14">
    <source>
        <dbReference type="Proteomes" id="UP000192266"/>
    </source>
</evidence>
<dbReference type="Proteomes" id="UP000192266">
    <property type="component" value="Unassembled WGS sequence"/>
</dbReference>
<feature type="domain" description="Nudix hydrolase" evidence="12">
    <location>
        <begin position="34"/>
        <end position="168"/>
    </location>
</feature>
<dbReference type="GO" id="GO:0006753">
    <property type="term" value="P:nucleoside phosphate metabolic process"/>
    <property type="evidence" value="ECO:0007669"/>
    <property type="project" value="TreeGrafter"/>
</dbReference>
<evidence type="ECO:0000256" key="4">
    <source>
        <dbReference type="ARBA" id="ARBA00011738"/>
    </source>
</evidence>
<evidence type="ECO:0000256" key="11">
    <source>
        <dbReference type="SAM" id="MobiDB-lite"/>
    </source>
</evidence>
<dbReference type="GO" id="GO:0019693">
    <property type="term" value="P:ribose phosphate metabolic process"/>
    <property type="evidence" value="ECO:0007669"/>
    <property type="project" value="TreeGrafter"/>
</dbReference>
<evidence type="ECO:0000256" key="5">
    <source>
        <dbReference type="ARBA" id="ARBA00016377"/>
    </source>
</evidence>
<dbReference type="Pfam" id="PF00293">
    <property type="entry name" value="NUDIX"/>
    <property type="match status" value="1"/>
</dbReference>
<reference evidence="13 14" key="1">
    <citation type="submission" date="2017-04" db="EMBL/GenBank/DDBJ databases">
        <authorList>
            <person name="Afonso C.L."/>
            <person name="Miller P.J."/>
            <person name="Scott M.A."/>
            <person name="Spackman E."/>
            <person name="Goraichik I."/>
            <person name="Dimitrov K.M."/>
            <person name="Suarez D.L."/>
            <person name="Swayne D.E."/>
        </authorList>
    </citation>
    <scope>NUCLEOTIDE SEQUENCE [LARGE SCALE GENOMIC DNA]</scope>
    <source>
        <strain evidence="13 14">DSM 11622</strain>
    </source>
</reference>
<feature type="binding site" evidence="9">
    <location>
        <position position="91"/>
    </location>
    <ligand>
        <name>Mg(2+)</name>
        <dbReference type="ChEBI" id="CHEBI:18420"/>
        <label>1</label>
    </ligand>
</feature>
<keyword evidence="9" id="KW-0460">Magnesium</keyword>
<dbReference type="EMBL" id="FWWW01000087">
    <property type="protein sequence ID" value="SMB98792.1"/>
    <property type="molecule type" value="Genomic_DNA"/>
</dbReference>
<sequence>MNIKDRKILYEGFYKLSQLTVQDGSEEYQRIRFEPGEAVAALVLDTTRQRYLLVRQFRVGAEADVLEIPAGMLDKEGETPEEALRREIKEELGYKVDHLEQIIQMYPSPGANAERITIYYAEVSEKIAPGGGEAGEGEKLKAEEFTWQELLQEPIQDAKTLIAVQWAQLRKLEEGTSPADLPRTRSSAGAWSR</sequence>
<feature type="binding site" evidence="9">
    <location>
        <position position="70"/>
    </location>
    <ligand>
        <name>Mg(2+)</name>
        <dbReference type="ChEBI" id="CHEBI:18420"/>
        <label>1</label>
    </ligand>
</feature>
<keyword evidence="6 13" id="KW-0378">Hydrolase</keyword>
<evidence type="ECO:0000256" key="7">
    <source>
        <dbReference type="ARBA" id="ARBA00032162"/>
    </source>
</evidence>
<dbReference type="STRING" id="645990.SAMN00120144_1791"/>
<evidence type="ECO:0000256" key="8">
    <source>
        <dbReference type="ARBA" id="ARBA00032272"/>
    </source>
</evidence>